<reference evidence="3" key="2">
    <citation type="submission" date="2013-04" db="EMBL/GenBank/DDBJ databases">
        <title>Genomic mechanisms accounting for the adaptation to parasitism in nematode-trapping fungi.</title>
        <authorList>
            <person name="Ahren D.G."/>
        </authorList>
    </citation>
    <scope>NUCLEOTIDE SEQUENCE [LARGE SCALE GENOMIC DNA]</scope>
    <source>
        <strain evidence="3">CBS 200.50</strain>
    </source>
</reference>
<keyword evidence="3" id="KW-1185">Reference proteome</keyword>
<dbReference type="Proteomes" id="UP000015100">
    <property type="component" value="Unassembled WGS sequence"/>
</dbReference>
<proteinExistence type="predicted"/>
<accession>S8B982</accession>
<sequence>MKASVFFTITILIASVAASTIPGLEARSDLVGANVADSTLAQAPAISSFTDNFKRATDLTPGQLKEKILALPKLKLLPPKEVAFLKTVPAEIWASLRTLTPEQFTAAIADLEAARKPDLVKIRKDIPGKLSA</sequence>
<dbReference type="HOGENOM" id="CLU_1917007_0_0_1"/>
<feature type="chain" id="PRO_5004561200" evidence="1">
    <location>
        <begin position="19"/>
        <end position="132"/>
    </location>
</feature>
<evidence type="ECO:0000256" key="1">
    <source>
        <dbReference type="SAM" id="SignalP"/>
    </source>
</evidence>
<comment type="caution">
    <text evidence="2">The sequence shown here is derived from an EMBL/GenBank/DDBJ whole genome shotgun (WGS) entry which is preliminary data.</text>
</comment>
<evidence type="ECO:0000313" key="3">
    <source>
        <dbReference type="Proteomes" id="UP000015100"/>
    </source>
</evidence>
<gene>
    <name evidence="2" type="ORF">H072_10916</name>
</gene>
<organism evidence="2 3">
    <name type="scientific">Dactylellina haptotyla (strain CBS 200.50)</name>
    <name type="common">Nematode-trapping fungus</name>
    <name type="synonym">Monacrosporium haptotylum</name>
    <dbReference type="NCBI Taxonomy" id="1284197"/>
    <lineage>
        <taxon>Eukaryota</taxon>
        <taxon>Fungi</taxon>
        <taxon>Dikarya</taxon>
        <taxon>Ascomycota</taxon>
        <taxon>Pezizomycotina</taxon>
        <taxon>Orbiliomycetes</taxon>
        <taxon>Orbiliales</taxon>
        <taxon>Orbiliaceae</taxon>
        <taxon>Dactylellina</taxon>
    </lineage>
</organism>
<keyword evidence="1" id="KW-0732">Signal</keyword>
<dbReference type="AlphaFoldDB" id="S8B982"/>
<reference evidence="2 3" key="1">
    <citation type="journal article" date="2013" name="PLoS Genet.">
        <title>Genomic mechanisms accounting for the adaptation to parasitism in nematode-trapping fungi.</title>
        <authorList>
            <person name="Meerupati T."/>
            <person name="Andersson K.M."/>
            <person name="Friman E."/>
            <person name="Kumar D."/>
            <person name="Tunlid A."/>
            <person name="Ahren D."/>
        </authorList>
    </citation>
    <scope>NUCLEOTIDE SEQUENCE [LARGE SCALE GENOMIC DNA]</scope>
    <source>
        <strain evidence="2 3">CBS 200.50</strain>
    </source>
</reference>
<name>S8B982_DACHA</name>
<protein>
    <submittedName>
        <fullName evidence="2">Uncharacterized protein</fullName>
    </submittedName>
</protein>
<feature type="signal peptide" evidence="1">
    <location>
        <begin position="1"/>
        <end position="18"/>
    </location>
</feature>
<evidence type="ECO:0000313" key="2">
    <source>
        <dbReference type="EMBL" id="EPS35648.1"/>
    </source>
</evidence>
<dbReference type="EMBL" id="AQGS01001087">
    <property type="protein sequence ID" value="EPS35648.1"/>
    <property type="molecule type" value="Genomic_DNA"/>
</dbReference>